<dbReference type="Proteomes" id="UP000295673">
    <property type="component" value="Unassembled WGS sequence"/>
</dbReference>
<organism evidence="2 3">
    <name type="scientific">Shimia isoporae</name>
    <dbReference type="NCBI Taxonomy" id="647720"/>
    <lineage>
        <taxon>Bacteria</taxon>
        <taxon>Pseudomonadati</taxon>
        <taxon>Pseudomonadota</taxon>
        <taxon>Alphaproteobacteria</taxon>
        <taxon>Rhodobacterales</taxon>
        <taxon>Roseobacteraceae</taxon>
    </lineage>
</organism>
<dbReference type="AlphaFoldDB" id="A0A4R1N8V1"/>
<dbReference type="InterPro" id="IPR006597">
    <property type="entry name" value="Sel1-like"/>
</dbReference>
<reference evidence="2 3" key="1">
    <citation type="submission" date="2019-03" db="EMBL/GenBank/DDBJ databases">
        <title>Genomic Encyclopedia of Archaeal and Bacterial Type Strains, Phase II (KMG-II): from individual species to whole genera.</title>
        <authorList>
            <person name="Goeker M."/>
        </authorList>
    </citation>
    <scope>NUCLEOTIDE SEQUENCE [LARGE SCALE GENOMIC DNA]</scope>
    <source>
        <strain evidence="2 3">DSM 26433</strain>
    </source>
</reference>
<proteinExistence type="predicted"/>
<dbReference type="PANTHER" id="PTHR11102:SF160">
    <property type="entry name" value="ERAD-ASSOCIATED E3 UBIQUITIN-PROTEIN LIGASE COMPONENT HRD3"/>
    <property type="match status" value="1"/>
</dbReference>
<keyword evidence="1" id="KW-0732">Signal</keyword>
<dbReference type="SMART" id="SM00671">
    <property type="entry name" value="SEL1"/>
    <property type="match status" value="3"/>
</dbReference>
<dbReference type="SUPFAM" id="SSF81901">
    <property type="entry name" value="HCP-like"/>
    <property type="match status" value="1"/>
</dbReference>
<dbReference type="Pfam" id="PF08238">
    <property type="entry name" value="Sel1"/>
    <property type="match status" value="3"/>
</dbReference>
<dbReference type="InterPro" id="IPR011990">
    <property type="entry name" value="TPR-like_helical_dom_sf"/>
</dbReference>
<evidence type="ECO:0000256" key="1">
    <source>
        <dbReference type="SAM" id="SignalP"/>
    </source>
</evidence>
<evidence type="ECO:0000313" key="2">
    <source>
        <dbReference type="EMBL" id="TCK99990.1"/>
    </source>
</evidence>
<protein>
    <submittedName>
        <fullName evidence="2">TPR repeat protein</fullName>
    </submittedName>
</protein>
<feature type="chain" id="PRO_5020623896" evidence="1">
    <location>
        <begin position="23"/>
        <end position="408"/>
    </location>
</feature>
<accession>A0A4R1N8V1</accession>
<evidence type="ECO:0000313" key="3">
    <source>
        <dbReference type="Proteomes" id="UP000295673"/>
    </source>
</evidence>
<dbReference type="Gene3D" id="1.25.40.10">
    <property type="entry name" value="Tetratricopeptide repeat domain"/>
    <property type="match status" value="1"/>
</dbReference>
<dbReference type="RefSeq" id="WP_132861810.1">
    <property type="nucleotide sequence ID" value="NZ_SMGR01000004.1"/>
</dbReference>
<keyword evidence="3" id="KW-1185">Reference proteome</keyword>
<gene>
    <name evidence="2" type="ORF">BXY66_3697</name>
</gene>
<comment type="caution">
    <text evidence="2">The sequence shown here is derived from an EMBL/GenBank/DDBJ whole genome shotgun (WGS) entry which is preliminary data.</text>
</comment>
<feature type="signal peptide" evidence="1">
    <location>
        <begin position="1"/>
        <end position="22"/>
    </location>
</feature>
<dbReference type="PANTHER" id="PTHR11102">
    <property type="entry name" value="SEL-1-LIKE PROTEIN"/>
    <property type="match status" value="1"/>
</dbReference>
<dbReference type="OrthoDB" id="9816559at2"/>
<dbReference type="InterPro" id="IPR050767">
    <property type="entry name" value="Sel1_AlgK"/>
</dbReference>
<dbReference type="EMBL" id="SMGR01000004">
    <property type="protein sequence ID" value="TCK99990.1"/>
    <property type="molecule type" value="Genomic_DNA"/>
</dbReference>
<sequence>MIKRLLLALAVVFAVASAPVTASEWEFISAQSTGADEGSDLARINKQGHVAGVALDLQANRWMLAISIWPFDQDGQVKFEVLKKGEVFSREIPGAKRSVDPSPIEGHDMLFFWLEDAELELLMSGNELRIAAGSGRYAFPLKGSRKAISQLVNKLGPFRAALEDDRRHSAGQSKSDCDQQAAHPWDERRMVEEGVKWGDLYADVAVASCREAVAHSNGQERIQMLYQLGRALDKAGDPEAFRVLFEAGENYGHPMALNHLAILYWDGDYTDKDLGQAEKFFRMSHLRGSIVGKYNLARFYINEHADNISKTEEAYSLLSSAAYEGYPQAQELLGKEIMAEKVPGRVNIEALYFLEEASNAGRGGASMALAEIYRDGTLVGADPKQYLKFLRRAAEQGNQAAKEELGID</sequence>
<name>A0A4R1N8V1_9RHOB</name>